<dbReference type="OrthoDB" id="2583188at2759"/>
<comment type="caution">
    <text evidence="1">The sequence shown here is derived from an EMBL/GenBank/DDBJ whole genome shotgun (WGS) entry which is preliminary data.</text>
</comment>
<proteinExistence type="predicted"/>
<dbReference type="KEGG" id="cput:CONPUDRAFT_16453"/>
<accession>A0A5M3MPM2</accession>
<dbReference type="AlphaFoldDB" id="A0A5M3MPM2"/>
<dbReference type="RefSeq" id="XP_007768948.1">
    <property type="nucleotide sequence ID" value="XM_007770758.1"/>
</dbReference>
<dbReference type="EMBL" id="JH711579">
    <property type="protein sequence ID" value="EIW80655.1"/>
    <property type="molecule type" value="Genomic_DNA"/>
</dbReference>
<reference evidence="2" key="1">
    <citation type="journal article" date="2012" name="Science">
        <title>The Paleozoic origin of enzymatic lignin decomposition reconstructed from 31 fungal genomes.</title>
        <authorList>
            <person name="Floudas D."/>
            <person name="Binder M."/>
            <person name="Riley R."/>
            <person name="Barry K."/>
            <person name="Blanchette R.A."/>
            <person name="Henrissat B."/>
            <person name="Martinez A.T."/>
            <person name="Otillar R."/>
            <person name="Spatafora J.W."/>
            <person name="Yadav J.S."/>
            <person name="Aerts A."/>
            <person name="Benoit I."/>
            <person name="Boyd A."/>
            <person name="Carlson A."/>
            <person name="Copeland A."/>
            <person name="Coutinho P.M."/>
            <person name="de Vries R.P."/>
            <person name="Ferreira P."/>
            <person name="Findley K."/>
            <person name="Foster B."/>
            <person name="Gaskell J."/>
            <person name="Glotzer D."/>
            <person name="Gorecki P."/>
            <person name="Heitman J."/>
            <person name="Hesse C."/>
            <person name="Hori C."/>
            <person name="Igarashi K."/>
            <person name="Jurgens J.A."/>
            <person name="Kallen N."/>
            <person name="Kersten P."/>
            <person name="Kohler A."/>
            <person name="Kuees U."/>
            <person name="Kumar T.K.A."/>
            <person name="Kuo A."/>
            <person name="LaButti K."/>
            <person name="Larrondo L.F."/>
            <person name="Lindquist E."/>
            <person name="Ling A."/>
            <person name="Lombard V."/>
            <person name="Lucas S."/>
            <person name="Lundell T."/>
            <person name="Martin R."/>
            <person name="McLaughlin D.J."/>
            <person name="Morgenstern I."/>
            <person name="Morin E."/>
            <person name="Murat C."/>
            <person name="Nagy L.G."/>
            <person name="Nolan M."/>
            <person name="Ohm R.A."/>
            <person name="Patyshakuliyeva A."/>
            <person name="Rokas A."/>
            <person name="Ruiz-Duenas F.J."/>
            <person name="Sabat G."/>
            <person name="Salamov A."/>
            <person name="Samejima M."/>
            <person name="Schmutz J."/>
            <person name="Slot J.C."/>
            <person name="St John F."/>
            <person name="Stenlid J."/>
            <person name="Sun H."/>
            <person name="Sun S."/>
            <person name="Syed K."/>
            <person name="Tsang A."/>
            <person name="Wiebenga A."/>
            <person name="Young D."/>
            <person name="Pisabarro A."/>
            <person name="Eastwood D.C."/>
            <person name="Martin F."/>
            <person name="Cullen D."/>
            <person name="Grigoriev I.V."/>
            <person name="Hibbett D.S."/>
        </authorList>
    </citation>
    <scope>NUCLEOTIDE SEQUENCE [LARGE SCALE GENOMIC DNA]</scope>
    <source>
        <strain evidence="2">RWD-64-598 SS2</strain>
    </source>
</reference>
<protein>
    <recommendedName>
        <fullName evidence="3">DUF4185 domain-containing protein</fullName>
    </recommendedName>
</protein>
<name>A0A5M3MPM2_CONPW</name>
<evidence type="ECO:0000313" key="1">
    <source>
        <dbReference type="EMBL" id="EIW80655.1"/>
    </source>
</evidence>
<feature type="non-terminal residue" evidence="1">
    <location>
        <position position="309"/>
    </location>
</feature>
<evidence type="ECO:0008006" key="3">
    <source>
        <dbReference type="Google" id="ProtNLM"/>
    </source>
</evidence>
<dbReference type="OMA" id="WIRNDHI"/>
<dbReference type="Proteomes" id="UP000053558">
    <property type="component" value="Unassembled WGS sequence"/>
</dbReference>
<dbReference type="GeneID" id="19205152"/>
<evidence type="ECO:0000313" key="2">
    <source>
        <dbReference type="Proteomes" id="UP000053558"/>
    </source>
</evidence>
<keyword evidence="2" id="KW-1185">Reference proteome</keyword>
<sequence>LGVVNDPTLNRDSCGSALIGGRVLWTCRDTQTVDSSGVNALPIISTTASWTDLNAQGQPSLSGNTYSMYGSNNLQSTFYPLQADECNGNTAGSCSDNTRYAIWPDSSPLVTDTAADGTVTAYTWIRNDHIKADLSDLTPDCVSSLYKVVYSTSAGHDALPTVTLVNENFWTASEQLPYGAYGGFVADGTAYLYGKGSSGTVGLAKVPVGSIENKSAYQFYVNGGWTSMAPSLGASGVNIPNVSAGGQGTYYYSPPWNSYVWIGQPGLSVSADFFITTSPNPEGPWTQPTKFYSGANGNATLGAYTLQAH</sequence>
<organism evidence="1 2">
    <name type="scientific">Coniophora puteana (strain RWD-64-598)</name>
    <name type="common">Brown rot fungus</name>
    <dbReference type="NCBI Taxonomy" id="741705"/>
    <lineage>
        <taxon>Eukaryota</taxon>
        <taxon>Fungi</taxon>
        <taxon>Dikarya</taxon>
        <taxon>Basidiomycota</taxon>
        <taxon>Agaricomycotina</taxon>
        <taxon>Agaricomycetes</taxon>
        <taxon>Agaricomycetidae</taxon>
        <taxon>Boletales</taxon>
        <taxon>Coniophorineae</taxon>
        <taxon>Coniophoraceae</taxon>
        <taxon>Coniophora</taxon>
    </lineage>
</organism>
<gene>
    <name evidence="1" type="ORF">CONPUDRAFT_16453</name>
</gene>
<feature type="non-terminal residue" evidence="1">
    <location>
        <position position="1"/>
    </location>
</feature>